<keyword evidence="2" id="KW-1185">Reference proteome</keyword>
<gene>
    <name evidence="1" type="ORF">PV04_02757</name>
</gene>
<accession>A0A0D2FQD2</accession>
<name>A0A0D2FQD2_9EURO</name>
<reference evidence="1 2" key="1">
    <citation type="submission" date="2015-01" db="EMBL/GenBank/DDBJ databases">
        <title>The Genome Sequence of Capronia semiimmersa CBS27337.</title>
        <authorList>
            <consortium name="The Broad Institute Genomics Platform"/>
            <person name="Cuomo C."/>
            <person name="de Hoog S."/>
            <person name="Gorbushina A."/>
            <person name="Stielow B."/>
            <person name="Teixiera M."/>
            <person name="Abouelleil A."/>
            <person name="Chapman S.B."/>
            <person name="Priest M."/>
            <person name="Young S.K."/>
            <person name="Wortman J."/>
            <person name="Nusbaum C."/>
            <person name="Birren B."/>
        </authorList>
    </citation>
    <scope>NUCLEOTIDE SEQUENCE [LARGE SCALE GENOMIC DNA]</scope>
    <source>
        <strain evidence="1 2">CBS 27337</strain>
    </source>
</reference>
<proteinExistence type="predicted"/>
<dbReference type="AlphaFoldDB" id="A0A0D2FQD2"/>
<sequence length="55" mass="6262">MAYKVNTKMKDGKLFSVQLKSSSELAPESVCHERVHKDKLSEELRNAILDHEMCG</sequence>
<evidence type="ECO:0000313" key="1">
    <source>
        <dbReference type="EMBL" id="KIW70493.1"/>
    </source>
</evidence>
<dbReference type="HOGENOM" id="CLU_3032173_0_0_1"/>
<dbReference type="Proteomes" id="UP000054266">
    <property type="component" value="Unassembled WGS sequence"/>
</dbReference>
<dbReference type="EMBL" id="KN846957">
    <property type="protein sequence ID" value="KIW70493.1"/>
    <property type="molecule type" value="Genomic_DNA"/>
</dbReference>
<organism evidence="1 2">
    <name type="scientific">Phialophora macrospora</name>
    <dbReference type="NCBI Taxonomy" id="1851006"/>
    <lineage>
        <taxon>Eukaryota</taxon>
        <taxon>Fungi</taxon>
        <taxon>Dikarya</taxon>
        <taxon>Ascomycota</taxon>
        <taxon>Pezizomycotina</taxon>
        <taxon>Eurotiomycetes</taxon>
        <taxon>Chaetothyriomycetidae</taxon>
        <taxon>Chaetothyriales</taxon>
        <taxon>Herpotrichiellaceae</taxon>
        <taxon>Phialophora</taxon>
    </lineage>
</organism>
<evidence type="ECO:0000313" key="2">
    <source>
        <dbReference type="Proteomes" id="UP000054266"/>
    </source>
</evidence>
<protein>
    <submittedName>
        <fullName evidence="1">Uncharacterized protein</fullName>
    </submittedName>
</protein>